<organism evidence="2">
    <name type="scientific">marine sediment metagenome</name>
    <dbReference type="NCBI Taxonomy" id="412755"/>
    <lineage>
        <taxon>unclassified sequences</taxon>
        <taxon>metagenomes</taxon>
        <taxon>ecological metagenomes</taxon>
    </lineage>
</organism>
<sequence>MKILIDEFKEHSQNTSYQSLMNNKIDEIVNWINDFEDAIENEQLKKENEQLKKENEQLKKEREWLTREIQLTNPQTHVGLSPDEICERMRQALK</sequence>
<reference evidence="2" key="1">
    <citation type="journal article" date="2015" name="Nature">
        <title>Complex archaea that bridge the gap between prokaryotes and eukaryotes.</title>
        <authorList>
            <person name="Spang A."/>
            <person name="Saw J.H."/>
            <person name="Jorgensen S.L."/>
            <person name="Zaremba-Niedzwiedzka K."/>
            <person name="Martijn J."/>
            <person name="Lind A.E."/>
            <person name="van Eijk R."/>
            <person name="Schleper C."/>
            <person name="Guy L."/>
            <person name="Ettema T.J."/>
        </authorList>
    </citation>
    <scope>NUCLEOTIDE SEQUENCE</scope>
</reference>
<accession>A0A0F8W1M6</accession>
<protein>
    <submittedName>
        <fullName evidence="2">Uncharacterized protein</fullName>
    </submittedName>
</protein>
<dbReference type="AlphaFoldDB" id="A0A0F8W1M6"/>
<dbReference type="EMBL" id="LAZR01070351">
    <property type="protein sequence ID" value="KKK42070.1"/>
    <property type="molecule type" value="Genomic_DNA"/>
</dbReference>
<evidence type="ECO:0000313" key="2">
    <source>
        <dbReference type="EMBL" id="KKK42070.1"/>
    </source>
</evidence>
<name>A0A0F8W1M6_9ZZZZ</name>
<keyword evidence="1" id="KW-0175">Coiled coil</keyword>
<comment type="caution">
    <text evidence="2">The sequence shown here is derived from an EMBL/GenBank/DDBJ whole genome shotgun (WGS) entry which is preliminary data.</text>
</comment>
<evidence type="ECO:0000256" key="1">
    <source>
        <dbReference type="SAM" id="Coils"/>
    </source>
</evidence>
<proteinExistence type="predicted"/>
<feature type="coiled-coil region" evidence="1">
    <location>
        <begin position="32"/>
        <end position="68"/>
    </location>
</feature>
<gene>
    <name evidence="2" type="ORF">LCGC14_2354500</name>
</gene>